<reference evidence="2" key="1">
    <citation type="submission" date="2021-04" db="EMBL/GenBank/DDBJ databases">
        <title>Pseudonocardia sp. nov., isolated from sandy soil of mangrove forest.</title>
        <authorList>
            <person name="Zan Z."/>
            <person name="Huang R."/>
            <person name="Liu W."/>
        </authorList>
    </citation>
    <scope>NUCLEOTIDE SEQUENCE</scope>
    <source>
        <strain evidence="2">S2-4</strain>
    </source>
</reference>
<gene>
    <name evidence="2" type="ORF">KDL28_12935</name>
</gene>
<comment type="caution">
    <text evidence="2">The sequence shown here is derived from an EMBL/GenBank/DDBJ whole genome shotgun (WGS) entry which is preliminary data.</text>
</comment>
<evidence type="ECO:0000259" key="1">
    <source>
        <dbReference type="PROSITE" id="PS51186"/>
    </source>
</evidence>
<sequence>MGELTIRPVTSQRWVDLVALFDEGGEPRRCWCTYFRMPKPRWNAMQVDERRGAFEEIVASGAEPGLLAYDDEGPVGWVSVAPREEFLPHLERTRVLKPAPGEGVWSVLCFVVSKRARGRGVAHALLAAAVEHARGRGAEAVEGHPLDESRRELIAMEAYVGVTSMFEGAGFTEIDRRGVRPLYRLTIDA</sequence>
<keyword evidence="3" id="KW-1185">Reference proteome</keyword>
<evidence type="ECO:0000313" key="3">
    <source>
        <dbReference type="Proteomes" id="UP001165283"/>
    </source>
</evidence>
<name>A0ABT0ZYZ2_9PSEU</name>
<proteinExistence type="predicted"/>
<evidence type="ECO:0000313" key="2">
    <source>
        <dbReference type="EMBL" id="MCO1655958.1"/>
    </source>
</evidence>
<accession>A0ABT0ZYZ2</accession>
<dbReference type="PROSITE" id="PS51186">
    <property type="entry name" value="GNAT"/>
    <property type="match status" value="1"/>
</dbReference>
<dbReference type="Proteomes" id="UP001165283">
    <property type="component" value="Unassembled WGS sequence"/>
</dbReference>
<dbReference type="Pfam" id="PF00583">
    <property type="entry name" value="Acetyltransf_1"/>
    <property type="match status" value="1"/>
</dbReference>
<keyword evidence="2" id="KW-0808">Transferase</keyword>
<keyword evidence="2" id="KW-0012">Acyltransferase</keyword>
<dbReference type="Gene3D" id="3.40.630.30">
    <property type="match status" value="1"/>
</dbReference>
<feature type="domain" description="N-acetyltransferase" evidence="1">
    <location>
        <begin position="4"/>
        <end position="188"/>
    </location>
</feature>
<dbReference type="InterPro" id="IPR016181">
    <property type="entry name" value="Acyl_CoA_acyltransferase"/>
</dbReference>
<dbReference type="SUPFAM" id="SSF55729">
    <property type="entry name" value="Acyl-CoA N-acyltransferases (Nat)"/>
    <property type="match status" value="1"/>
</dbReference>
<dbReference type="GO" id="GO:0016746">
    <property type="term" value="F:acyltransferase activity"/>
    <property type="evidence" value="ECO:0007669"/>
    <property type="project" value="UniProtKB-KW"/>
</dbReference>
<dbReference type="RefSeq" id="WP_252438221.1">
    <property type="nucleotide sequence ID" value="NZ_JAGSOV010000025.1"/>
</dbReference>
<dbReference type="InterPro" id="IPR000182">
    <property type="entry name" value="GNAT_dom"/>
</dbReference>
<dbReference type="EMBL" id="JAGSOV010000025">
    <property type="protein sequence ID" value="MCO1655958.1"/>
    <property type="molecule type" value="Genomic_DNA"/>
</dbReference>
<organism evidence="2 3">
    <name type="scientific">Pseudonocardia humida</name>
    <dbReference type="NCBI Taxonomy" id="2800819"/>
    <lineage>
        <taxon>Bacteria</taxon>
        <taxon>Bacillati</taxon>
        <taxon>Actinomycetota</taxon>
        <taxon>Actinomycetes</taxon>
        <taxon>Pseudonocardiales</taxon>
        <taxon>Pseudonocardiaceae</taxon>
        <taxon>Pseudonocardia</taxon>
    </lineage>
</organism>
<protein>
    <submittedName>
        <fullName evidence="2">GNAT family N-acetyltransferase</fullName>
        <ecNumber evidence="2">2.3.1.-</ecNumber>
    </submittedName>
</protein>
<dbReference type="EC" id="2.3.1.-" evidence="2"/>